<keyword evidence="5" id="KW-1185">Reference proteome</keyword>
<dbReference type="SUPFAM" id="SSF46689">
    <property type="entry name" value="Homeodomain-like"/>
    <property type="match status" value="1"/>
</dbReference>
<comment type="caution">
    <text evidence="4">The sequence shown here is derived from an EMBL/GenBank/DDBJ whole genome shotgun (WGS) entry which is preliminary data.</text>
</comment>
<evidence type="ECO:0000259" key="3">
    <source>
        <dbReference type="PROSITE" id="PS50977"/>
    </source>
</evidence>
<dbReference type="GO" id="GO:0003677">
    <property type="term" value="F:DNA binding"/>
    <property type="evidence" value="ECO:0007669"/>
    <property type="project" value="UniProtKB-UniRule"/>
</dbReference>
<proteinExistence type="predicted"/>
<dbReference type="PROSITE" id="PS50977">
    <property type="entry name" value="HTH_TETR_2"/>
    <property type="match status" value="1"/>
</dbReference>
<feature type="domain" description="HTH tetR-type" evidence="3">
    <location>
        <begin position="25"/>
        <end position="85"/>
    </location>
</feature>
<dbReference type="Proteomes" id="UP000321822">
    <property type="component" value="Unassembled WGS sequence"/>
</dbReference>
<evidence type="ECO:0000313" key="4">
    <source>
        <dbReference type="EMBL" id="TWX71783.1"/>
    </source>
</evidence>
<evidence type="ECO:0000313" key="5">
    <source>
        <dbReference type="Proteomes" id="UP000321822"/>
    </source>
</evidence>
<keyword evidence="1 2" id="KW-0238">DNA-binding</keyword>
<reference evidence="4 5" key="1">
    <citation type="submission" date="2019-07" db="EMBL/GenBank/DDBJ databases">
        <title>Genomes of sea-ice associated Colwellia species.</title>
        <authorList>
            <person name="Bowman J.P."/>
        </authorList>
    </citation>
    <scope>NUCLEOTIDE SEQUENCE [LARGE SCALE GENOMIC DNA]</scope>
    <source>
        <strain evidence="4 5">ACAM 459</strain>
    </source>
</reference>
<dbReference type="OrthoDB" id="8982136at2"/>
<dbReference type="InterPro" id="IPR009057">
    <property type="entry name" value="Homeodomain-like_sf"/>
</dbReference>
<accession>A0A5C6QSY3</accession>
<feature type="DNA-binding region" description="H-T-H motif" evidence="2">
    <location>
        <begin position="48"/>
        <end position="67"/>
    </location>
</feature>
<gene>
    <name evidence="4" type="ORF">ESZ36_00675</name>
</gene>
<evidence type="ECO:0000256" key="2">
    <source>
        <dbReference type="PROSITE-ProRule" id="PRU00335"/>
    </source>
</evidence>
<name>A0A5C6QSY3_9GAMM</name>
<dbReference type="EMBL" id="VOLT01000001">
    <property type="protein sequence ID" value="TWX71783.1"/>
    <property type="molecule type" value="Genomic_DNA"/>
</dbReference>
<sequence>MPVVDINTQKLAENELPIKRFSKGEITREKILIAAIEVLALNGIKGTTHRAIASHADLQLSLTTYYFKDIQELIHHAFRLNSERILSRTDTFLEAAFIVLTDIEKSELRKTIVKEKLCLKLSKMACEHLIENIKHQAISLAVEQLMLTEIQVTPVLRVLVHEHESVQLLPYEQLCQFFNKINPQLDAKIMYTVFSQLQYGQLTKQISIDSELIEQTTRRIIAWVMSVK</sequence>
<dbReference type="InterPro" id="IPR001647">
    <property type="entry name" value="HTH_TetR"/>
</dbReference>
<dbReference type="AlphaFoldDB" id="A0A5C6QSY3"/>
<protein>
    <submittedName>
        <fullName evidence="4">TetR family transcriptional regulator</fullName>
    </submittedName>
</protein>
<dbReference type="Gene3D" id="1.10.357.10">
    <property type="entry name" value="Tetracycline Repressor, domain 2"/>
    <property type="match status" value="1"/>
</dbReference>
<organism evidence="4 5">
    <name type="scientific">Colwellia demingiae</name>
    <dbReference type="NCBI Taxonomy" id="89401"/>
    <lineage>
        <taxon>Bacteria</taxon>
        <taxon>Pseudomonadati</taxon>
        <taxon>Pseudomonadota</taxon>
        <taxon>Gammaproteobacteria</taxon>
        <taxon>Alteromonadales</taxon>
        <taxon>Colwelliaceae</taxon>
        <taxon>Colwellia</taxon>
    </lineage>
</organism>
<evidence type="ECO:0000256" key="1">
    <source>
        <dbReference type="ARBA" id="ARBA00023125"/>
    </source>
</evidence>
<dbReference type="RefSeq" id="WP_146782128.1">
    <property type="nucleotide sequence ID" value="NZ_VOLT01000001.1"/>
</dbReference>